<comment type="caution">
    <text evidence="1">The sequence shown here is derived from an EMBL/GenBank/DDBJ whole genome shotgun (WGS) entry which is preliminary data.</text>
</comment>
<protein>
    <submittedName>
        <fullName evidence="1">Uncharacterized protein</fullName>
    </submittedName>
</protein>
<gene>
    <name evidence="1" type="ORF">BpHYR1_036838</name>
</gene>
<evidence type="ECO:0000313" key="2">
    <source>
        <dbReference type="Proteomes" id="UP000276133"/>
    </source>
</evidence>
<sequence>MVVQYRFLVKLSFDVLSFFLLVDYQYLPILFLVETQAVYLELEIMENHKDFIIINLDLLNEKEFESNVDIIDIYIRKFKLVKLFNLNLNRNKSNNLFKSPI</sequence>
<evidence type="ECO:0000313" key="1">
    <source>
        <dbReference type="EMBL" id="RNA22710.1"/>
    </source>
</evidence>
<dbReference type="EMBL" id="REGN01003413">
    <property type="protein sequence ID" value="RNA22710.1"/>
    <property type="molecule type" value="Genomic_DNA"/>
</dbReference>
<dbReference type="Proteomes" id="UP000276133">
    <property type="component" value="Unassembled WGS sequence"/>
</dbReference>
<reference evidence="1 2" key="1">
    <citation type="journal article" date="2018" name="Sci. Rep.">
        <title>Genomic signatures of local adaptation to the degree of environmental predictability in rotifers.</title>
        <authorList>
            <person name="Franch-Gras L."/>
            <person name="Hahn C."/>
            <person name="Garcia-Roger E.M."/>
            <person name="Carmona M.J."/>
            <person name="Serra M."/>
            <person name="Gomez A."/>
        </authorList>
    </citation>
    <scope>NUCLEOTIDE SEQUENCE [LARGE SCALE GENOMIC DNA]</scope>
    <source>
        <strain evidence="1">HYR1</strain>
    </source>
</reference>
<name>A0A3M7RGV5_BRAPC</name>
<organism evidence="1 2">
    <name type="scientific">Brachionus plicatilis</name>
    <name type="common">Marine rotifer</name>
    <name type="synonym">Brachionus muelleri</name>
    <dbReference type="NCBI Taxonomy" id="10195"/>
    <lineage>
        <taxon>Eukaryota</taxon>
        <taxon>Metazoa</taxon>
        <taxon>Spiralia</taxon>
        <taxon>Gnathifera</taxon>
        <taxon>Rotifera</taxon>
        <taxon>Eurotatoria</taxon>
        <taxon>Monogononta</taxon>
        <taxon>Pseudotrocha</taxon>
        <taxon>Ploima</taxon>
        <taxon>Brachionidae</taxon>
        <taxon>Brachionus</taxon>
    </lineage>
</organism>
<dbReference type="AlphaFoldDB" id="A0A3M7RGV5"/>
<proteinExistence type="predicted"/>
<accession>A0A3M7RGV5</accession>
<keyword evidence="2" id="KW-1185">Reference proteome</keyword>